<dbReference type="OrthoDB" id="1257726at2"/>
<name>A0A6I4IS92_9FLAO</name>
<evidence type="ECO:0000313" key="1">
    <source>
        <dbReference type="EMBL" id="MVO08627.1"/>
    </source>
</evidence>
<dbReference type="RefSeq" id="WP_140997023.1">
    <property type="nucleotide sequence ID" value="NZ_VDCZ01000003.1"/>
</dbReference>
<reference evidence="2" key="1">
    <citation type="submission" date="2019-05" db="EMBL/GenBank/DDBJ databases">
        <title>Flavobacterium profundi sp. nov., isolated from a deep-sea seamount.</title>
        <authorList>
            <person name="Zhang D.-C."/>
        </authorList>
    </citation>
    <scope>NUCLEOTIDE SEQUENCE [LARGE SCALE GENOMIC DNA]</scope>
    <source>
        <strain evidence="2">TP390</strain>
    </source>
</reference>
<dbReference type="AlphaFoldDB" id="A0A6I4IS92"/>
<dbReference type="Proteomes" id="UP000431264">
    <property type="component" value="Unassembled WGS sequence"/>
</dbReference>
<gene>
    <name evidence="1" type="ORF">GOQ30_05550</name>
</gene>
<keyword evidence="2" id="KW-1185">Reference proteome</keyword>
<organism evidence="1 2">
    <name type="scientific">Flavobacterium profundi</name>
    <dbReference type="NCBI Taxonomy" id="1774945"/>
    <lineage>
        <taxon>Bacteria</taxon>
        <taxon>Pseudomonadati</taxon>
        <taxon>Bacteroidota</taxon>
        <taxon>Flavobacteriia</taxon>
        <taxon>Flavobacteriales</taxon>
        <taxon>Flavobacteriaceae</taxon>
        <taxon>Flavobacterium</taxon>
    </lineage>
</organism>
<protein>
    <submittedName>
        <fullName evidence="1">Uncharacterized protein</fullName>
    </submittedName>
</protein>
<proteinExistence type="predicted"/>
<sequence>MKKTIVLLSMLAMIACKKTEEKTEEPGVMDAVEGFNNISKAGDALKENEKQLEALKTMTPVSNEVLKEVLAEELGGLKRTRFNAGDASMMGLTTADAKYGDEVTGKEIEVSIMDGAGETGSSIISLTIMALFMNVETINDTETKKTETIHGFKCLTEEDENPDNISSSITFIYKERFQVALKGERITLDELKSFLKELDLSKLEQ</sequence>
<dbReference type="PROSITE" id="PS51257">
    <property type="entry name" value="PROKAR_LIPOPROTEIN"/>
    <property type="match status" value="1"/>
</dbReference>
<comment type="caution">
    <text evidence="1">The sequence shown here is derived from an EMBL/GenBank/DDBJ whole genome shotgun (WGS) entry which is preliminary data.</text>
</comment>
<accession>A0A6I4IS92</accession>
<evidence type="ECO:0000313" key="2">
    <source>
        <dbReference type="Proteomes" id="UP000431264"/>
    </source>
</evidence>
<dbReference type="EMBL" id="WQLW01000003">
    <property type="protein sequence ID" value="MVO08627.1"/>
    <property type="molecule type" value="Genomic_DNA"/>
</dbReference>